<dbReference type="PROSITE" id="PS51194">
    <property type="entry name" value="HELICASE_CTER"/>
    <property type="match status" value="1"/>
</dbReference>
<feature type="compositionally biased region" description="Basic and acidic residues" evidence="1">
    <location>
        <begin position="65"/>
        <end position="75"/>
    </location>
</feature>
<reference evidence="4" key="1">
    <citation type="submission" date="2016-10" db="EMBL/GenBank/DDBJ databases">
        <authorList>
            <person name="Varghese N."/>
            <person name="Submissions S."/>
        </authorList>
    </citation>
    <scope>NUCLEOTIDE SEQUENCE [LARGE SCALE GENOMIC DNA]</scope>
    <source>
        <strain evidence="4">DSM 17038</strain>
    </source>
</reference>
<keyword evidence="4" id="KW-1185">Reference proteome</keyword>
<evidence type="ECO:0000256" key="1">
    <source>
        <dbReference type="SAM" id="MobiDB-lite"/>
    </source>
</evidence>
<dbReference type="InterPro" id="IPR027417">
    <property type="entry name" value="P-loop_NTPase"/>
</dbReference>
<dbReference type="Pfam" id="PF00271">
    <property type="entry name" value="Helicase_C"/>
    <property type="match status" value="1"/>
</dbReference>
<evidence type="ECO:0000313" key="3">
    <source>
        <dbReference type="EMBL" id="SFH37246.1"/>
    </source>
</evidence>
<dbReference type="STRING" id="341036.SAMN05660649_04949"/>
<keyword evidence="3" id="KW-0347">Helicase</keyword>
<feature type="region of interest" description="Disordered" evidence="1">
    <location>
        <begin position="62"/>
        <end position="101"/>
    </location>
</feature>
<evidence type="ECO:0000313" key="4">
    <source>
        <dbReference type="Proteomes" id="UP000199337"/>
    </source>
</evidence>
<proteinExistence type="predicted"/>
<keyword evidence="3" id="KW-0547">Nucleotide-binding</keyword>
<dbReference type="RefSeq" id="WP_092475837.1">
    <property type="nucleotide sequence ID" value="NZ_FOOX01000028.1"/>
</dbReference>
<dbReference type="OrthoDB" id="713315at2"/>
<dbReference type="CDD" id="cd18785">
    <property type="entry name" value="SF2_C"/>
    <property type="match status" value="1"/>
</dbReference>
<sequence>MDFNKQLIGVRDEYIVLIKNELLGPGSEYSVPDAERELITNAPEKRYSIGVLFPQDNIINSENTESMRVEEHPEVDRDDEDDDFSTEKDSMSENGKTVRSKVQADSYANENLDEEIGLASQNLPSSMGITFVVKGNADTICGKVSFATYRRAKLSDCRIPFCPPNPETYAVPAVLAHIMEYETDTSCVRLRKPVKKKEITQTIEWDTLTEEENFALKNIAYRFCDQLNSGHVREPHEAEFALVFSQSDYIDNNRNIDGTKAKITALRRKIGDGVWSVTVMLVNDGNGKPNGTNCLFQPKISFSSSDNSFIFCEYGAISDVSCMDEEEQSLALLYREKRIYGSGLGTSVDWQIDKSGNGTIYTDFFPETEVPSMDFGLPKNDSVSEDMLSMKYLSDLNDTDKDKKLSALKGIVDFYEKWIDGLETAAVDLDVPYRRAAENNIAECRKACDRMYAGIGTLETDENAWNSFQLANRAMFMQREQLRLQAQTANTDRYPDDGELTDLLNKTNYYSAEDKHRWRPFQIAFILMGVNSVVYDDCSERNLVDLIWFPTGGGKTEAYLGLAAFVIFFRRLTHRQTSAGTAVIMRYTLRLLAAQQFTRAATLICACEFIRRDCSAKKHRYPSYELGNEAVTIGLWIGGEHTPNKNGYAKKCLEKLLAATAGSVRNDKEKHNKFQVLKCPWCGTKLVKDSKDGKLVGQWGYKMRDNKHFYLSCPQESCDFNSRLPIQIVDEELYDNPPTLLFGTVDKFAMLPWESAVGSFFAACNDNRAPELIIQDELHLISGPLGTIVGLYETVIDALCKAKGVPPKIIASTATIRRAKEQCSVLYNRNVVQFPPPGLNADDSFFARESKISHEDGVFGRKYIGLMPAGKTKAMMEVRSLAALLQKAKMMDLPDEVKDKIWTLTVYFNSLKDLGKCATLIDDDVKDFIIRMSIRLGTRRDARLIVGSDELTSRVTTTELNETLDKLEKLEYSQGNISNKRYASNVLLATNMISVGIDVPRLNVMLLVGQPKLTSEYIQASSRVGRQYPGVAFVLYDGSKSRDRSHFEQFKAYHESFYRFVEPTGATPFSKPARDRALHAVITAMIRYSAGLSDDRDAARFDREFFAANIDGIRNFIVGRIKEINERADTGLSDDSTEIETEINNFLDAWSRLAKTAPNGNLYFGRRFMVKQPSAGERRLLKAFGSAGYDVSAFDTLTSMRNVDSSIAGNILVWGE</sequence>
<dbReference type="EMBL" id="FOOX01000028">
    <property type="protein sequence ID" value="SFH37246.1"/>
    <property type="molecule type" value="Genomic_DNA"/>
</dbReference>
<accession>A0A1I2ZI47</accession>
<protein>
    <submittedName>
        <fullName evidence="3">Helicase conserved C-terminal domain-containing protein</fullName>
    </submittedName>
</protein>
<dbReference type="Proteomes" id="UP000199337">
    <property type="component" value="Unassembled WGS sequence"/>
</dbReference>
<keyword evidence="3" id="KW-0378">Hydrolase</keyword>
<gene>
    <name evidence="3" type="ORF">SAMN05660649_04949</name>
</gene>
<keyword evidence="3" id="KW-0067">ATP-binding</keyword>
<dbReference type="GO" id="GO:0004386">
    <property type="term" value="F:helicase activity"/>
    <property type="evidence" value="ECO:0007669"/>
    <property type="project" value="UniProtKB-KW"/>
</dbReference>
<name>A0A1I2ZI47_9FIRM</name>
<dbReference type="SUPFAM" id="SSF52540">
    <property type="entry name" value="P-loop containing nucleoside triphosphate hydrolases"/>
    <property type="match status" value="2"/>
</dbReference>
<feature type="domain" description="Helicase C-terminal" evidence="2">
    <location>
        <begin position="924"/>
        <end position="1065"/>
    </location>
</feature>
<dbReference type="Gene3D" id="3.40.50.300">
    <property type="entry name" value="P-loop containing nucleotide triphosphate hydrolases"/>
    <property type="match status" value="2"/>
</dbReference>
<dbReference type="AlphaFoldDB" id="A0A1I2ZI47"/>
<evidence type="ECO:0000259" key="2">
    <source>
        <dbReference type="PROSITE" id="PS51194"/>
    </source>
</evidence>
<dbReference type="SMART" id="SM00490">
    <property type="entry name" value="HELICc"/>
    <property type="match status" value="1"/>
</dbReference>
<dbReference type="InterPro" id="IPR001650">
    <property type="entry name" value="Helicase_C-like"/>
</dbReference>
<organism evidence="3 4">
    <name type="scientific">Desulfotruncus arcticus DSM 17038</name>
    <dbReference type="NCBI Taxonomy" id="1121424"/>
    <lineage>
        <taxon>Bacteria</taxon>
        <taxon>Bacillati</taxon>
        <taxon>Bacillota</taxon>
        <taxon>Clostridia</taxon>
        <taxon>Eubacteriales</taxon>
        <taxon>Desulfallaceae</taxon>
        <taxon>Desulfotruncus</taxon>
    </lineage>
</organism>